<protein>
    <submittedName>
        <fullName evidence="2">Methyltransferase-like protein 24-like 5</fullName>
    </submittedName>
</protein>
<keyword evidence="2" id="KW-0489">Methyltransferase</keyword>
<proteinExistence type="predicted"/>
<gene>
    <name evidence="2" type="primary">Mettl24-L5</name>
    <name evidence="2" type="ORF">Hamer_G010267</name>
</gene>
<evidence type="ECO:0000313" key="2">
    <source>
        <dbReference type="EMBL" id="KAG7167860.1"/>
    </source>
</evidence>
<dbReference type="GO" id="GO:0032259">
    <property type="term" value="P:methylation"/>
    <property type="evidence" value="ECO:0007669"/>
    <property type="project" value="UniProtKB-KW"/>
</dbReference>
<feature type="domain" description="Methyltransferase" evidence="1">
    <location>
        <begin position="172"/>
        <end position="339"/>
    </location>
</feature>
<reference evidence="2" key="1">
    <citation type="journal article" date="2021" name="Sci. Adv.">
        <title>The American lobster genome reveals insights on longevity, neural, and immune adaptations.</title>
        <authorList>
            <person name="Polinski J.M."/>
            <person name="Zimin A.V."/>
            <person name="Clark K.F."/>
            <person name="Kohn A.B."/>
            <person name="Sadowski N."/>
            <person name="Timp W."/>
            <person name="Ptitsyn A."/>
            <person name="Khanna P."/>
            <person name="Romanova D.Y."/>
            <person name="Williams P."/>
            <person name="Greenwood S.J."/>
            <person name="Moroz L.L."/>
            <person name="Walt D.R."/>
            <person name="Bodnar A.G."/>
        </authorList>
    </citation>
    <scope>NUCLEOTIDE SEQUENCE</scope>
    <source>
        <strain evidence="2">GMGI-L3</strain>
    </source>
</reference>
<name>A0A8J5K6B6_HOMAM</name>
<dbReference type="PANTHER" id="PTHR32026:SF10">
    <property type="entry name" value="METHYLTRANSFERASE-LIKE PROTEIN 24-RELATED"/>
    <property type="match status" value="1"/>
</dbReference>
<keyword evidence="3" id="KW-1185">Reference proteome</keyword>
<evidence type="ECO:0000313" key="3">
    <source>
        <dbReference type="Proteomes" id="UP000747542"/>
    </source>
</evidence>
<dbReference type="AlphaFoldDB" id="A0A8J5K6B6"/>
<dbReference type="EMBL" id="JAHLQT010021257">
    <property type="protein sequence ID" value="KAG7167860.1"/>
    <property type="molecule type" value="Genomic_DNA"/>
</dbReference>
<organism evidence="2 3">
    <name type="scientific">Homarus americanus</name>
    <name type="common">American lobster</name>
    <dbReference type="NCBI Taxonomy" id="6706"/>
    <lineage>
        <taxon>Eukaryota</taxon>
        <taxon>Metazoa</taxon>
        <taxon>Ecdysozoa</taxon>
        <taxon>Arthropoda</taxon>
        <taxon>Crustacea</taxon>
        <taxon>Multicrustacea</taxon>
        <taxon>Malacostraca</taxon>
        <taxon>Eumalacostraca</taxon>
        <taxon>Eucarida</taxon>
        <taxon>Decapoda</taxon>
        <taxon>Pleocyemata</taxon>
        <taxon>Astacidea</taxon>
        <taxon>Nephropoidea</taxon>
        <taxon>Nephropidae</taxon>
        <taxon>Homarus</taxon>
    </lineage>
</organism>
<dbReference type="Proteomes" id="UP000747542">
    <property type="component" value="Unassembled WGS sequence"/>
</dbReference>
<comment type="caution">
    <text evidence="2">The sequence shown here is derived from an EMBL/GenBank/DDBJ whole genome shotgun (WGS) entry which is preliminary data.</text>
</comment>
<dbReference type="PANTHER" id="PTHR32026">
    <property type="entry name" value="METHYLTRANSFERASE-LIKE PROTEIN 24"/>
    <property type="match status" value="1"/>
</dbReference>
<evidence type="ECO:0000259" key="1">
    <source>
        <dbReference type="Pfam" id="PF13383"/>
    </source>
</evidence>
<dbReference type="InterPro" id="IPR026913">
    <property type="entry name" value="METTL24"/>
</dbReference>
<accession>A0A8J5K6B6</accession>
<sequence length="425" mass="48599">MSFSVPGGTYYEDICSSTLNKIYLSKAMAMKMRWPRLPDPTKIVLVLMWIILLNSYIVQKSPASPPEVPLATLQYHQVPLESSSSDLQDNYKSIIVTRNKTWDKLQHAMEKSPIQFTSSPANISALQGQQWERTSQNTKTGYLESMPGEPFNKTADRELRETLEQLLDILSTPTYHCKKLLRMGGFSCNHTPDGEKRVCHDPKLYPPGAYCLVYSVGVGHDLTFDIAMGNFGCEVFAFDSDVYHRNYPTFISDSLTFYKVRVGTYFLREIQVRTYDKELGPFMVEYWPLPNIMDKLGHVNHLLHYLKIDIEGSEWAVLEETVFKTNILEGTQQLALEVHLEDFLQGGGSLSTQALLNSVNKYLRMVRGLQDRGFHLAHWEPNYRGPVLTTLAGLTFHVYSETLWVNPSYQPRLNYAPKHTPPEKL</sequence>
<dbReference type="InterPro" id="IPR025714">
    <property type="entry name" value="Methyltranfer_dom"/>
</dbReference>
<keyword evidence="2" id="KW-0808">Transferase</keyword>
<dbReference type="GO" id="GO:0008168">
    <property type="term" value="F:methyltransferase activity"/>
    <property type="evidence" value="ECO:0007669"/>
    <property type="project" value="UniProtKB-KW"/>
</dbReference>
<dbReference type="Pfam" id="PF13383">
    <property type="entry name" value="Methyltransf_22"/>
    <property type="match status" value="1"/>
</dbReference>